<feature type="region of interest" description="Disordered" evidence="1">
    <location>
        <begin position="26"/>
        <end position="47"/>
    </location>
</feature>
<gene>
    <name evidence="2" type="ORF">PoB_005838000</name>
</gene>
<evidence type="ECO:0000313" key="3">
    <source>
        <dbReference type="Proteomes" id="UP000735302"/>
    </source>
</evidence>
<dbReference type="EMBL" id="BLXT01006468">
    <property type="protein sequence ID" value="GFO31875.1"/>
    <property type="molecule type" value="Genomic_DNA"/>
</dbReference>
<organism evidence="2 3">
    <name type="scientific">Plakobranchus ocellatus</name>
    <dbReference type="NCBI Taxonomy" id="259542"/>
    <lineage>
        <taxon>Eukaryota</taxon>
        <taxon>Metazoa</taxon>
        <taxon>Spiralia</taxon>
        <taxon>Lophotrochozoa</taxon>
        <taxon>Mollusca</taxon>
        <taxon>Gastropoda</taxon>
        <taxon>Heterobranchia</taxon>
        <taxon>Euthyneura</taxon>
        <taxon>Panpulmonata</taxon>
        <taxon>Sacoglossa</taxon>
        <taxon>Placobranchoidea</taxon>
        <taxon>Plakobranchidae</taxon>
        <taxon>Plakobranchus</taxon>
    </lineage>
</organism>
<dbReference type="AlphaFoldDB" id="A0AAV4CJV0"/>
<comment type="caution">
    <text evidence="2">The sequence shown here is derived from an EMBL/GenBank/DDBJ whole genome shotgun (WGS) entry which is preliminary data.</text>
</comment>
<evidence type="ECO:0000313" key="2">
    <source>
        <dbReference type="EMBL" id="GFO31875.1"/>
    </source>
</evidence>
<dbReference type="Proteomes" id="UP000735302">
    <property type="component" value="Unassembled WGS sequence"/>
</dbReference>
<keyword evidence="3" id="KW-1185">Reference proteome</keyword>
<feature type="compositionally biased region" description="Polar residues" evidence="1">
    <location>
        <begin position="26"/>
        <end position="43"/>
    </location>
</feature>
<proteinExistence type="predicted"/>
<name>A0AAV4CJV0_9GAST</name>
<accession>A0AAV4CJV0</accession>
<evidence type="ECO:0000256" key="1">
    <source>
        <dbReference type="SAM" id="MobiDB-lite"/>
    </source>
</evidence>
<protein>
    <submittedName>
        <fullName evidence="2">Uncharacterized protein</fullName>
    </submittedName>
</protein>
<feature type="compositionally biased region" description="Basic and acidic residues" evidence="1">
    <location>
        <begin position="128"/>
        <end position="139"/>
    </location>
</feature>
<reference evidence="2 3" key="1">
    <citation type="journal article" date="2021" name="Elife">
        <title>Chloroplast acquisition without the gene transfer in kleptoplastic sea slugs, Plakobranchus ocellatus.</title>
        <authorList>
            <person name="Maeda T."/>
            <person name="Takahashi S."/>
            <person name="Yoshida T."/>
            <person name="Shimamura S."/>
            <person name="Takaki Y."/>
            <person name="Nagai Y."/>
            <person name="Toyoda A."/>
            <person name="Suzuki Y."/>
            <person name="Arimoto A."/>
            <person name="Ishii H."/>
            <person name="Satoh N."/>
            <person name="Nishiyama T."/>
            <person name="Hasebe M."/>
            <person name="Maruyama T."/>
            <person name="Minagawa J."/>
            <person name="Obokata J."/>
            <person name="Shigenobu S."/>
        </authorList>
    </citation>
    <scope>NUCLEOTIDE SEQUENCE [LARGE SCALE GENOMIC DNA]</scope>
</reference>
<sequence>MEQESNPDVKPDVKFLFEEKSDIQSSPVKVETISSHSETNQDSPCFMTEQKPDMELLCNEASTSGPDVCAPVTTPYLDLNPHCDNLEWGRQQIMTYLKAEPDSKVCSDGATEEKPCIAELKALVEEYSRNEAKKDKELGRTSARSTEMSSLELPTDDTCFVPSTSCQ</sequence>
<feature type="non-terminal residue" evidence="2">
    <location>
        <position position="167"/>
    </location>
</feature>
<feature type="region of interest" description="Disordered" evidence="1">
    <location>
        <begin position="128"/>
        <end position="156"/>
    </location>
</feature>